<dbReference type="RefSeq" id="WP_311694144.1">
    <property type="nucleotide sequence ID" value="NZ_JAVRHL010000006.1"/>
</dbReference>
<evidence type="ECO:0000259" key="1">
    <source>
        <dbReference type="Pfam" id="PF04230"/>
    </source>
</evidence>
<comment type="caution">
    <text evidence="2">The sequence shown here is derived from an EMBL/GenBank/DDBJ whole genome shotgun (WGS) entry which is preliminary data.</text>
</comment>
<dbReference type="PANTHER" id="PTHR36836">
    <property type="entry name" value="COLANIC ACID BIOSYNTHESIS PROTEIN WCAK"/>
    <property type="match status" value="1"/>
</dbReference>
<dbReference type="PANTHER" id="PTHR36836:SF1">
    <property type="entry name" value="COLANIC ACID BIOSYNTHESIS PROTEIN WCAK"/>
    <property type="match status" value="1"/>
</dbReference>
<gene>
    <name evidence="2" type="ORF">RM543_17855</name>
</gene>
<dbReference type="GO" id="GO:0016740">
    <property type="term" value="F:transferase activity"/>
    <property type="evidence" value="ECO:0007669"/>
    <property type="project" value="UniProtKB-KW"/>
</dbReference>
<dbReference type="InterPro" id="IPR029062">
    <property type="entry name" value="Class_I_gatase-like"/>
</dbReference>
<feature type="domain" description="Polysaccharide pyruvyl transferase" evidence="1">
    <location>
        <begin position="17"/>
        <end position="282"/>
    </location>
</feature>
<name>A0ABU3DLE2_9RHOB</name>
<keyword evidence="2" id="KW-0808">Transferase</keyword>
<organism evidence="2 3">
    <name type="scientific">Tropicimonas omnivorans</name>
    <dbReference type="NCBI Taxonomy" id="3075590"/>
    <lineage>
        <taxon>Bacteria</taxon>
        <taxon>Pseudomonadati</taxon>
        <taxon>Pseudomonadota</taxon>
        <taxon>Alphaproteobacteria</taxon>
        <taxon>Rhodobacterales</taxon>
        <taxon>Roseobacteraceae</taxon>
        <taxon>Tropicimonas</taxon>
    </lineage>
</organism>
<accession>A0ABU3DLE2</accession>
<dbReference type="InterPro" id="IPR007345">
    <property type="entry name" value="Polysacch_pyruvyl_Trfase"/>
</dbReference>
<proteinExistence type="predicted"/>
<sequence length="363" mass="40187">MGEKLTVALFGYYSYGNLGDNLMAYLLSRHIKTLGHQPIVFTKSPEFMAGWDVELISDITALINQSDVIVFGGGGLLIPRRNLSSQQKDFNDDLGAAVRAATAKGIPQLGISLGGAGKSLEQIAPIERHNLVRALKYVTLRNSEDVQLLEQAGIQGAFHNDMVWTTADKVPVSRGSGNGRRRIGFNLYLTQSRRYKLLRKILQIIVRLRPDLDFVFLEIHPGPNGAFKAFAPKRLPKNCTRKTLADVEDACREAASLDLLVSTRLHLGVMTMSYGGTTIAYAGQEKTRLLYKRIGRESLFWESPNLLRFLRCFLLPGALAKTIAIGRSNDVSEGMRDAHQHYVKLTEALATIPPQAKNETHDG</sequence>
<evidence type="ECO:0000313" key="2">
    <source>
        <dbReference type="EMBL" id="MDT0684540.1"/>
    </source>
</evidence>
<evidence type="ECO:0000313" key="3">
    <source>
        <dbReference type="Proteomes" id="UP001265259"/>
    </source>
</evidence>
<reference evidence="2 3" key="1">
    <citation type="submission" date="2023-09" db="EMBL/GenBank/DDBJ databases">
        <authorList>
            <person name="Rey-Velasco X."/>
        </authorList>
    </citation>
    <scope>NUCLEOTIDE SEQUENCE [LARGE SCALE GENOMIC DNA]</scope>
    <source>
        <strain evidence="2 3">F158</strain>
    </source>
</reference>
<dbReference type="Pfam" id="PF04230">
    <property type="entry name" value="PS_pyruv_trans"/>
    <property type="match status" value="1"/>
</dbReference>
<dbReference type="SUPFAM" id="SSF52317">
    <property type="entry name" value="Class I glutamine amidotransferase-like"/>
    <property type="match status" value="1"/>
</dbReference>
<dbReference type="Proteomes" id="UP001265259">
    <property type="component" value="Unassembled WGS sequence"/>
</dbReference>
<keyword evidence="3" id="KW-1185">Reference proteome</keyword>
<protein>
    <submittedName>
        <fullName evidence="2">Polysaccharide pyruvyl transferase family protein</fullName>
    </submittedName>
</protein>
<dbReference type="EMBL" id="JAVRHL010000006">
    <property type="protein sequence ID" value="MDT0684540.1"/>
    <property type="molecule type" value="Genomic_DNA"/>
</dbReference>